<dbReference type="AlphaFoldDB" id="A0A674DHD6"/>
<keyword evidence="2" id="KW-1133">Transmembrane helix</keyword>
<dbReference type="PROSITE" id="PS50004">
    <property type="entry name" value="C2"/>
    <property type="match status" value="2"/>
</dbReference>
<dbReference type="InterPro" id="IPR035892">
    <property type="entry name" value="C2_domain_sf"/>
</dbReference>
<evidence type="ECO:0000313" key="5">
    <source>
        <dbReference type="Proteomes" id="UP000472277"/>
    </source>
</evidence>
<dbReference type="GO" id="GO:0005544">
    <property type="term" value="F:calcium-dependent phospholipid binding"/>
    <property type="evidence" value="ECO:0007669"/>
    <property type="project" value="TreeGrafter"/>
</dbReference>
<dbReference type="GO" id="GO:0001786">
    <property type="term" value="F:phosphatidylserine binding"/>
    <property type="evidence" value="ECO:0007669"/>
    <property type="project" value="TreeGrafter"/>
</dbReference>
<proteinExistence type="inferred from homology"/>
<sequence length="395" mass="44468">ISDPTMLLAVGLSLGLFLLLLIGVSVYFLWRRRGQRRYQEMVTMIAPFPACTTPILQSNQRSRYRPHEIPFFLPPRFKPTLRSEEGEKEGWKDLSSTHRGSLTVGSWYPVGSVRASLYWVPDVSEGSPPPGRAVQLCFSVAYRHDNEQLYVSLLRLSNLPKCFYSNDTLADLRLLPDDRRRHKARARCRGRDPEFNDSFVFQVSGVCVSESVLSVYVLSVDRGGRHHAVGRVLFPIEGELGEGGRLLWRDLETKDKMQCSGLGDIQVSLNYSPSLQRLTVVILRARSLQIHTDTGVCFQVSLQIHTRVVKSRRTPVVSSGADPGFNHKMTFKLRPSQLDQTCLSLELIASGLTPVGVVVLGPFMYARGPQLQHWTDMVNTPNELVKQWHGLGKPT</sequence>
<accession>A0A674DHD6</accession>
<comment type="similarity">
    <text evidence="1">Belongs to the synaptotagmin family.</text>
</comment>
<evidence type="ECO:0000259" key="3">
    <source>
        <dbReference type="PROSITE" id="PS50004"/>
    </source>
</evidence>
<gene>
    <name evidence="4" type="primary">syt15</name>
</gene>
<keyword evidence="5" id="KW-1185">Reference proteome</keyword>
<dbReference type="GO" id="GO:0005886">
    <property type="term" value="C:plasma membrane"/>
    <property type="evidence" value="ECO:0007669"/>
    <property type="project" value="TreeGrafter"/>
</dbReference>
<feature type="domain" description="C2" evidence="3">
    <location>
        <begin position="261"/>
        <end position="389"/>
    </location>
</feature>
<dbReference type="Pfam" id="PF00168">
    <property type="entry name" value="C2"/>
    <property type="match status" value="2"/>
</dbReference>
<dbReference type="GO" id="GO:0017156">
    <property type="term" value="P:calcium-ion regulated exocytosis"/>
    <property type="evidence" value="ECO:0007669"/>
    <property type="project" value="TreeGrafter"/>
</dbReference>
<dbReference type="GO" id="GO:0005509">
    <property type="term" value="F:calcium ion binding"/>
    <property type="evidence" value="ECO:0007669"/>
    <property type="project" value="TreeGrafter"/>
</dbReference>
<dbReference type="GO" id="GO:0070382">
    <property type="term" value="C:exocytic vesicle"/>
    <property type="evidence" value="ECO:0007669"/>
    <property type="project" value="TreeGrafter"/>
</dbReference>
<reference evidence="4" key="1">
    <citation type="submission" date="2025-08" db="UniProtKB">
        <authorList>
            <consortium name="Ensembl"/>
        </authorList>
    </citation>
    <scope>IDENTIFICATION</scope>
</reference>
<dbReference type="SUPFAM" id="SSF49562">
    <property type="entry name" value="C2 domain (Calcium/lipid-binding domain, CaLB)"/>
    <property type="match status" value="2"/>
</dbReference>
<dbReference type="Proteomes" id="UP000472277">
    <property type="component" value="Chromosome 10"/>
</dbReference>
<dbReference type="GO" id="GO:0000149">
    <property type="term" value="F:SNARE binding"/>
    <property type="evidence" value="ECO:0007669"/>
    <property type="project" value="TreeGrafter"/>
</dbReference>
<dbReference type="PANTHER" id="PTHR10024">
    <property type="entry name" value="SYNAPTOTAGMIN"/>
    <property type="match status" value="1"/>
</dbReference>
<feature type="domain" description="C2" evidence="3">
    <location>
        <begin position="132"/>
        <end position="249"/>
    </location>
</feature>
<dbReference type="OMA" id="DWIHLTN"/>
<keyword evidence="2" id="KW-0472">Membrane</keyword>
<organism evidence="4 5">
    <name type="scientific">Salmo trutta</name>
    <name type="common">Brown trout</name>
    <dbReference type="NCBI Taxonomy" id="8032"/>
    <lineage>
        <taxon>Eukaryota</taxon>
        <taxon>Metazoa</taxon>
        <taxon>Chordata</taxon>
        <taxon>Craniata</taxon>
        <taxon>Vertebrata</taxon>
        <taxon>Euteleostomi</taxon>
        <taxon>Actinopterygii</taxon>
        <taxon>Neopterygii</taxon>
        <taxon>Teleostei</taxon>
        <taxon>Protacanthopterygii</taxon>
        <taxon>Salmoniformes</taxon>
        <taxon>Salmonidae</taxon>
        <taxon>Salmoninae</taxon>
        <taxon>Salmo</taxon>
    </lineage>
</organism>
<dbReference type="GO" id="GO:0030276">
    <property type="term" value="F:clathrin binding"/>
    <property type="evidence" value="ECO:0007669"/>
    <property type="project" value="TreeGrafter"/>
</dbReference>
<dbReference type="InterPro" id="IPR000008">
    <property type="entry name" value="C2_dom"/>
</dbReference>
<dbReference type="Gene3D" id="2.60.40.150">
    <property type="entry name" value="C2 domain"/>
    <property type="match status" value="2"/>
</dbReference>
<protein>
    <submittedName>
        <fullName evidence="4">Synaptotagmin XV</fullName>
    </submittedName>
</protein>
<evidence type="ECO:0000256" key="2">
    <source>
        <dbReference type="SAM" id="Phobius"/>
    </source>
</evidence>
<dbReference type="InParanoid" id="A0A674DHD6"/>
<evidence type="ECO:0000256" key="1">
    <source>
        <dbReference type="ARBA" id="ARBA00006996"/>
    </source>
</evidence>
<evidence type="ECO:0000313" key="4">
    <source>
        <dbReference type="Ensembl" id="ENSSTUP00000095098.1"/>
    </source>
</evidence>
<name>A0A674DHD6_SALTR</name>
<dbReference type="PANTHER" id="PTHR10024:SF234">
    <property type="entry name" value="SYNAPTOTAGMIN-15-RELATED"/>
    <property type="match status" value="1"/>
</dbReference>
<dbReference type="Ensembl" id="ENSSTUT00000102025.1">
    <property type="protein sequence ID" value="ENSSTUP00000095098.1"/>
    <property type="gene ID" value="ENSSTUG00000042657.1"/>
</dbReference>
<reference evidence="4" key="2">
    <citation type="submission" date="2025-09" db="UniProtKB">
        <authorList>
            <consortium name="Ensembl"/>
        </authorList>
    </citation>
    <scope>IDENTIFICATION</scope>
</reference>
<feature type="transmembrane region" description="Helical" evidence="2">
    <location>
        <begin position="6"/>
        <end position="30"/>
    </location>
</feature>
<dbReference type="GeneTree" id="ENSGT00940000160819"/>
<dbReference type="SMART" id="SM00239">
    <property type="entry name" value="C2"/>
    <property type="match status" value="2"/>
</dbReference>
<keyword evidence="2" id="KW-0812">Transmembrane</keyword>